<evidence type="ECO:0000313" key="1">
    <source>
        <dbReference type="EMBL" id="KAI4858509.1"/>
    </source>
</evidence>
<name>A0ACB9YHT4_9PEZI</name>
<sequence>MTPGSTIDGFLGCSEEVLNSLQDTHVLSSETVDETNTNAAADILLGRIKGMILRDTQAPPKVSISSELLPESGRDFSLCHYAYQQATLIHVYRRLYNMPSGSQPVQAAVETISDMVNDMTQGQMCNAWVAMSMPLFTIGCEAFSQSQKDFVLGKIRNLEVCIGSLHLRVIRQALEDIWKLRADLQDFDGHLCAGHLLKELKYSIILF</sequence>
<gene>
    <name evidence="1" type="ORF">F4820DRAFT_236497</name>
</gene>
<proteinExistence type="predicted"/>
<accession>A0ACB9YHT4</accession>
<organism evidence="1 2">
    <name type="scientific">Hypoxylon rubiginosum</name>
    <dbReference type="NCBI Taxonomy" id="110542"/>
    <lineage>
        <taxon>Eukaryota</taxon>
        <taxon>Fungi</taxon>
        <taxon>Dikarya</taxon>
        <taxon>Ascomycota</taxon>
        <taxon>Pezizomycotina</taxon>
        <taxon>Sordariomycetes</taxon>
        <taxon>Xylariomycetidae</taxon>
        <taxon>Xylariales</taxon>
        <taxon>Hypoxylaceae</taxon>
        <taxon>Hypoxylon</taxon>
    </lineage>
</organism>
<evidence type="ECO:0000313" key="2">
    <source>
        <dbReference type="Proteomes" id="UP001497700"/>
    </source>
</evidence>
<dbReference type="EMBL" id="MU393752">
    <property type="protein sequence ID" value="KAI4858509.1"/>
    <property type="molecule type" value="Genomic_DNA"/>
</dbReference>
<dbReference type="Proteomes" id="UP001497700">
    <property type="component" value="Unassembled WGS sequence"/>
</dbReference>
<keyword evidence="2" id="KW-1185">Reference proteome</keyword>
<protein>
    <submittedName>
        <fullName evidence="1">Fungal-specific transcription factor domain-containing protein</fullName>
    </submittedName>
</protein>
<comment type="caution">
    <text evidence="1">The sequence shown here is derived from an EMBL/GenBank/DDBJ whole genome shotgun (WGS) entry which is preliminary data.</text>
</comment>
<reference evidence="1 2" key="1">
    <citation type="journal article" date="2022" name="New Phytol.">
        <title>Ecological generalism drives hyperdiversity of secondary metabolite gene clusters in xylarialean endophytes.</title>
        <authorList>
            <person name="Franco M.E.E."/>
            <person name="Wisecaver J.H."/>
            <person name="Arnold A.E."/>
            <person name="Ju Y.M."/>
            <person name="Slot J.C."/>
            <person name="Ahrendt S."/>
            <person name="Moore L.P."/>
            <person name="Eastman K.E."/>
            <person name="Scott K."/>
            <person name="Konkel Z."/>
            <person name="Mondo S.J."/>
            <person name="Kuo A."/>
            <person name="Hayes R.D."/>
            <person name="Haridas S."/>
            <person name="Andreopoulos B."/>
            <person name="Riley R."/>
            <person name="LaButti K."/>
            <person name="Pangilinan J."/>
            <person name="Lipzen A."/>
            <person name="Amirebrahimi M."/>
            <person name="Yan J."/>
            <person name="Adam C."/>
            <person name="Keymanesh K."/>
            <person name="Ng V."/>
            <person name="Louie K."/>
            <person name="Northen T."/>
            <person name="Drula E."/>
            <person name="Henrissat B."/>
            <person name="Hsieh H.M."/>
            <person name="Youens-Clark K."/>
            <person name="Lutzoni F."/>
            <person name="Miadlikowska J."/>
            <person name="Eastwood D.C."/>
            <person name="Hamelin R.C."/>
            <person name="Grigoriev I.V."/>
            <person name="U'Ren J.M."/>
        </authorList>
    </citation>
    <scope>NUCLEOTIDE SEQUENCE [LARGE SCALE GENOMIC DNA]</scope>
    <source>
        <strain evidence="1 2">CBS 119005</strain>
    </source>
</reference>